<dbReference type="Pfam" id="PF00083">
    <property type="entry name" value="Sugar_tr"/>
    <property type="match status" value="2"/>
</dbReference>
<keyword evidence="2 5" id="KW-0812">Transmembrane</keyword>
<comment type="subcellular location">
    <subcellularLocation>
        <location evidence="1">Membrane</location>
        <topology evidence="1">Multi-pass membrane protein</topology>
    </subcellularLocation>
</comment>
<sequence>MLAQRRRTHIACSLLRENSSVTSHTWSGLWLKKGAVVVSSVLGGLAALFFFTSRQVGSVEMLLLARLIVGLSSGLTTTVIPMYLTEIAPLSIRGAMGVLCPLGLTVGVIIAQILGLKQILAVELNTTSVLANYATEAGTMETWHYLLSLYVLLILVSAIALPFLPESPKYLYVVRGEEEKGISELSRLRGVSVDKLHDELDDLCQVNKTDGEAKESWTIASIARAPNLRLPLLLVCALQAGQQFSGINAVFYYSVSIFESAGLSHDGSQYASIGAGGVNLLIAIISIPLVNCYGRRGLALWSCATAAFFLIMLCICITYIVPANFWGHNRVVQHMSGGWTCGQAHVWSIDLWAGTCLWIMDLWAGTCLWIMDLWEAHIWGDRPVGGHVSGGIDQWAGTCLGGSTSGRARVWGDRPVVGHMSGGIDQWSGTCLGGSTSGRAHILSNKLFEVSPRPVAMSYGSMANWGGNFVVGMTFPSLQVLIGQYSFLLFAATTVMLAVFLKYYLPETKGRESSDIAEILKHGFLSDINTPPLYTMSQRLASVSSNPSRLRCNSETVSADIVPATDSPSHNVGVLAQNNSYTNLSAIPEQFQAVSDFSKSPTNPHPVHAMMPSIPENLDSSSIIGAGGGKQNM</sequence>
<dbReference type="PRINTS" id="PR00171">
    <property type="entry name" value="SUGRTRNSPORT"/>
</dbReference>
<feature type="transmembrane region" description="Helical" evidence="5">
    <location>
        <begin position="298"/>
        <end position="321"/>
    </location>
</feature>
<dbReference type="PANTHER" id="PTHR23503">
    <property type="entry name" value="SOLUTE CARRIER FAMILY 2"/>
    <property type="match status" value="1"/>
</dbReference>
<dbReference type="AlphaFoldDB" id="A0A7R8VIQ1"/>
<feature type="transmembrane region" description="Helical" evidence="5">
    <location>
        <begin position="63"/>
        <end position="84"/>
    </location>
</feature>
<dbReference type="EMBL" id="OA566704">
    <property type="protein sequence ID" value="CAD7199315.1"/>
    <property type="molecule type" value="Genomic_DNA"/>
</dbReference>
<proteinExistence type="predicted"/>
<evidence type="ECO:0000256" key="2">
    <source>
        <dbReference type="ARBA" id="ARBA00022692"/>
    </source>
</evidence>
<dbReference type="InterPro" id="IPR005829">
    <property type="entry name" value="Sugar_transporter_CS"/>
</dbReference>
<dbReference type="PANTHER" id="PTHR23503:SF127">
    <property type="entry name" value="FI08437P-RELATED"/>
    <property type="match status" value="1"/>
</dbReference>
<accession>A0A7R8VIQ1</accession>
<dbReference type="InterPro" id="IPR005828">
    <property type="entry name" value="MFS_sugar_transport-like"/>
</dbReference>
<dbReference type="InterPro" id="IPR003663">
    <property type="entry name" value="Sugar/inositol_transpt"/>
</dbReference>
<feature type="transmembrane region" description="Helical" evidence="5">
    <location>
        <begin position="273"/>
        <end position="291"/>
    </location>
</feature>
<dbReference type="GO" id="GO:0015149">
    <property type="term" value="F:hexose transmembrane transporter activity"/>
    <property type="evidence" value="ECO:0007669"/>
    <property type="project" value="TreeGrafter"/>
</dbReference>
<dbReference type="GO" id="GO:0016020">
    <property type="term" value="C:membrane"/>
    <property type="evidence" value="ECO:0007669"/>
    <property type="project" value="UniProtKB-SubCell"/>
</dbReference>
<evidence type="ECO:0000256" key="1">
    <source>
        <dbReference type="ARBA" id="ARBA00004141"/>
    </source>
</evidence>
<dbReference type="PROSITE" id="PS00217">
    <property type="entry name" value="SUGAR_TRANSPORT_2"/>
    <property type="match status" value="1"/>
</dbReference>
<dbReference type="PROSITE" id="PS50850">
    <property type="entry name" value="MFS"/>
    <property type="match status" value="1"/>
</dbReference>
<dbReference type="InterPro" id="IPR020846">
    <property type="entry name" value="MFS_dom"/>
</dbReference>
<evidence type="ECO:0000313" key="7">
    <source>
        <dbReference type="EMBL" id="CAD7199315.1"/>
    </source>
</evidence>
<gene>
    <name evidence="7" type="ORF">TDIB3V08_LOCUS5569</name>
</gene>
<organism evidence="7">
    <name type="scientific">Timema douglasi</name>
    <name type="common">Walking stick</name>
    <dbReference type="NCBI Taxonomy" id="61478"/>
    <lineage>
        <taxon>Eukaryota</taxon>
        <taxon>Metazoa</taxon>
        <taxon>Ecdysozoa</taxon>
        <taxon>Arthropoda</taxon>
        <taxon>Hexapoda</taxon>
        <taxon>Insecta</taxon>
        <taxon>Pterygota</taxon>
        <taxon>Neoptera</taxon>
        <taxon>Polyneoptera</taxon>
        <taxon>Phasmatodea</taxon>
        <taxon>Timematodea</taxon>
        <taxon>Timematoidea</taxon>
        <taxon>Timematidae</taxon>
        <taxon>Timema</taxon>
    </lineage>
</organism>
<keyword evidence="4 5" id="KW-0472">Membrane</keyword>
<protein>
    <recommendedName>
        <fullName evidence="6">Major facilitator superfamily (MFS) profile domain-containing protein</fullName>
    </recommendedName>
</protein>
<feature type="domain" description="Major facilitator superfamily (MFS) profile" evidence="6">
    <location>
        <begin position="1"/>
        <end position="509"/>
    </location>
</feature>
<name>A0A7R8VIQ1_TIMDO</name>
<evidence type="ECO:0000256" key="5">
    <source>
        <dbReference type="SAM" id="Phobius"/>
    </source>
</evidence>
<feature type="transmembrane region" description="Helical" evidence="5">
    <location>
        <begin position="143"/>
        <end position="164"/>
    </location>
</feature>
<dbReference type="Gene3D" id="1.20.1250.20">
    <property type="entry name" value="MFS general substrate transporter like domains"/>
    <property type="match status" value="2"/>
</dbReference>
<dbReference type="InterPro" id="IPR036259">
    <property type="entry name" value="MFS_trans_sf"/>
</dbReference>
<evidence type="ECO:0000256" key="3">
    <source>
        <dbReference type="ARBA" id="ARBA00022989"/>
    </source>
</evidence>
<feature type="transmembrane region" description="Helical" evidence="5">
    <location>
        <begin position="482"/>
        <end position="505"/>
    </location>
</feature>
<feature type="transmembrane region" description="Helical" evidence="5">
    <location>
        <begin position="96"/>
        <end position="115"/>
    </location>
</feature>
<dbReference type="SUPFAM" id="SSF103473">
    <property type="entry name" value="MFS general substrate transporter"/>
    <property type="match status" value="1"/>
</dbReference>
<evidence type="ECO:0000259" key="6">
    <source>
        <dbReference type="PROSITE" id="PS50850"/>
    </source>
</evidence>
<keyword evidence="3 5" id="KW-1133">Transmembrane helix</keyword>
<evidence type="ECO:0000256" key="4">
    <source>
        <dbReference type="ARBA" id="ARBA00023136"/>
    </source>
</evidence>
<reference evidence="7" key="1">
    <citation type="submission" date="2020-11" db="EMBL/GenBank/DDBJ databases">
        <authorList>
            <person name="Tran Van P."/>
        </authorList>
    </citation>
    <scope>NUCLEOTIDE SEQUENCE</scope>
</reference>
<dbReference type="InterPro" id="IPR045263">
    <property type="entry name" value="GLUT"/>
</dbReference>